<sequence>MDEVDAVPRTRRQRPKDSFQNELQSKLRQRKTMGLSAELSDTDEDGLGPEISDYSSMRAGRPGSAKKRPDPSSSLKGGLGTTTMGSRDLTQMLGYGRSRYDDEDEEVMAANYGRLGGSRNWQSSGLKTPSPTQDGRLSNRTPTIGSPKDQTGKLDSIFGRKTPTRETTSKSPQSGLSKEDIIFGRKAPSSDGKRSPADKRLPGVDGSGDKWQPPNFRSVSPSSSVEHSRGSRGVTPIDSMLGTISETPREKVTPRIQRNQGHSSEASPRQGTYGQMPKPQARSMKGERKTPPLIGDKKTHFSEERKTPPITGERRTPTLNDSRKKSPSLKGDLDGQIKRTTPPIDLFGKSRTAAAQELGSYIGTQDDYESREKKLEKQLGYSRNKTTVNGKDPAHSKGRVDRRSPGGRFMQNGSKSPIGRKMPEMSSPERKKRENENNSDKPGASLLDFLMDDGSTNRPKPKERGRSGGDRAQESMNDSMFESDRRPILRSKSPAVKRSPGQQQRKSQEFDKGISDIQAQPEEMFRTDPVQQRPEDTSSICEDIPADPNRKIARENQQAAKSAKQTTERAKADSTIDTIAEAQTMSYIEPAKKMRPFTASAKVQHRPKPRYGTQPRTTEPLQERQFNSTGDIRDAIYEEWYQERLKSARKKKKEEEKKKQKEEEEKKKMEQEKRLEAEASYRAWMNKKKETLLVEKEKKEEEEIKKKEKEMQEAKEKKLESIKSFQHWKEKKDAMIKRELHRKNEVKDIEQEEKRMEEIRKQKERETAFKGWKQKKEKILQQKISEKRYEQKTLKQKEEEEKEDLHRKEEEAMERYYEWLEQKEKQNKIEKKKAKQRRLMGEDEFRPAFRPASRTIPFGH</sequence>
<keyword evidence="3" id="KW-1185">Reference proteome</keyword>
<dbReference type="PANTHER" id="PTHR14739">
    <property type="entry name" value="MICROTUBULE-ASSOCIATED PROTEIN 9"/>
    <property type="match status" value="1"/>
</dbReference>
<dbReference type="GO" id="GO:0090307">
    <property type="term" value="P:mitotic spindle assembly"/>
    <property type="evidence" value="ECO:0007669"/>
    <property type="project" value="TreeGrafter"/>
</dbReference>
<dbReference type="GO" id="GO:0000235">
    <property type="term" value="C:astral microtubule"/>
    <property type="evidence" value="ECO:0007669"/>
    <property type="project" value="TreeGrafter"/>
</dbReference>
<dbReference type="EMBL" id="JAWDGP010000260">
    <property type="protein sequence ID" value="KAK3802206.1"/>
    <property type="molecule type" value="Genomic_DNA"/>
</dbReference>
<feature type="compositionally biased region" description="Basic and acidic residues" evidence="1">
    <location>
        <begin position="392"/>
        <end position="404"/>
    </location>
</feature>
<feature type="compositionally biased region" description="Basic and acidic residues" evidence="1">
    <location>
        <begin position="368"/>
        <end position="377"/>
    </location>
</feature>
<feature type="compositionally biased region" description="Basic and acidic residues" evidence="1">
    <location>
        <begin position="421"/>
        <end position="439"/>
    </location>
</feature>
<dbReference type="PANTHER" id="PTHR14739:SF9">
    <property type="entry name" value="MICROTUBULE-ASSOCIATED PROTEIN 9"/>
    <property type="match status" value="1"/>
</dbReference>
<feature type="compositionally biased region" description="Polar residues" evidence="1">
    <location>
        <begin position="119"/>
        <end position="144"/>
    </location>
</feature>
<organism evidence="2 3">
    <name type="scientific">Elysia crispata</name>
    <name type="common">lettuce slug</name>
    <dbReference type="NCBI Taxonomy" id="231223"/>
    <lineage>
        <taxon>Eukaryota</taxon>
        <taxon>Metazoa</taxon>
        <taxon>Spiralia</taxon>
        <taxon>Lophotrochozoa</taxon>
        <taxon>Mollusca</taxon>
        <taxon>Gastropoda</taxon>
        <taxon>Heterobranchia</taxon>
        <taxon>Euthyneura</taxon>
        <taxon>Panpulmonata</taxon>
        <taxon>Sacoglossa</taxon>
        <taxon>Placobranchoidea</taxon>
        <taxon>Plakobranchidae</taxon>
        <taxon>Elysia</taxon>
    </lineage>
</organism>
<feature type="compositionally biased region" description="Basic and acidic residues" evidence="1">
    <location>
        <begin position="460"/>
        <end position="473"/>
    </location>
</feature>
<dbReference type="Proteomes" id="UP001283361">
    <property type="component" value="Unassembled WGS sequence"/>
</dbReference>
<reference evidence="2" key="1">
    <citation type="journal article" date="2023" name="G3 (Bethesda)">
        <title>A reference genome for the long-term kleptoplast-retaining sea slug Elysia crispata morphotype clarki.</title>
        <authorList>
            <person name="Eastman K.E."/>
            <person name="Pendleton A.L."/>
            <person name="Shaikh M.A."/>
            <person name="Suttiyut T."/>
            <person name="Ogas R."/>
            <person name="Tomko P."/>
            <person name="Gavelis G."/>
            <person name="Widhalm J.R."/>
            <person name="Wisecaver J.H."/>
        </authorList>
    </citation>
    <scope>NUCLEOTIDE SEQUENCE</scope>
    <source>
        <strain evidence="2">ECLA1</strain>
    </source>
</reference>
<feature type="compositionally biased region" description="Polar residues" evidence="1">
    <location>
        <begin position="614"/>
        <end position="630"/>
    </location>
</feature>
<protein>
    <submittedName>
        <fullName evidence="2">Uncharacterized protein</fullName>
    </submittedName>
</protein>
<evidence type="ECO:0000256" key="1">
    <source>
        <dbReference type="SAM" id="MobiDB-lite"/>
    </source>
</evidence>
<feature type="compositionally biased region" description="Polar residues" evidence="1">
    <location>
        <begin position="256"/>
        <end position="273"/>
    </location>
</feature>
<feature type="region of interest" description="Disordered" evidence="1">
    <location>
        <begin position="590"/>
        <end position="633"/>
    </location>
</feature>
<evidence type="ECO:0000313" key="3">
    <source>
        <dbReference type="Proteomes" id="UP001283361"/>
    </source>
</evidence>
<dbReference type="InterPro" id="IPR026106">
    <property type="entry name" value="MAP9"/>
</dbReference>
<evidence type="ECO:0000313" key="2">
    <source>
        <dbReference type="EMBL" id="KAK3802206.1"/>
    </source>
</evidence>
<feature type="region of interest" description="Disordered" evidence="1">
    <location>
        <begin position="647"/>
        <end position="675"/>
    </location>
</feature>
<feature type="region of interest" description="Disordered" evidence="1">
    <location>
        <begin position="827"/>
        <end position="860"/>
    </location>
</feature>
<feature type="compositionally biased region" description="Basic and acidic residues" evidence="1">
    <location>
        <begin position="284"/>
        <end position="324"/>
    </location>
</feature>
<proteinExistence type="predicted"/>
<dbReference type="GO" id="GO:0008017">
    <property type="term" value="F:microtubule binding"/>
    <property type="evidence" value="ECO:0007669"/>
    <property type="project" value="TreeGrafter"/>
</dbReference>
<dbReference type="GO" id="GO:1902412">
    <property type="term" value="P:regulation of mitotic cytokinesis"/>
    <property type="evidence" value="ECO:0007669"/>
    <property type="project" value="TreeGrafter"/>
</dbReference>
<comment type="caution">
    <text evidence="2">The sequence shown here is derived from an EMBL/GenBank/DDBJ whole genome shotgun (WGS) entry which is preliminary data.</text>
</comment>
<accession>A0AAE1BB80</accession>
<feature type="compositionally biased region" description="Polar residues" evidence="1">
    <location>
        <begin position="555"/>
        <end position="565"/>
    </location>
</feature>
<name>A0AAE1BB80_9GAST</name>
<feature type="region of interest" description="Disordered" evidence="1">
    <location>
        <begin position="787"/>
        <end position="809"/>
    </location>
</feature>
<dbReference type="GO" id="GO:0000281">
    <property type="term" value="P:mitotic cytokinesis"/>
    <property type="evidence" value="ECO:0007669"/>
    <property type="project" value="InterPro"/>
</dbReference>
<feature type="compositionally biased region" description="Basic and acidic residues" evidence="1">
    <location>
        <begin position="191"/>
        <end position="202"/>
    </location>
</feature>
<feature type="compositionally biased region" description="Polar residues" evidence="1">
    <location>
        <begin position="71"/>
        <end position="89"/>
    </location>
</feature>
<feature type="compositionally biased region" description="Basic and acidic residues" evidence="1">
    <location>
        <begin position="653"/>
        <end position="675"/>
    </location>
</feature>
<gene>
    <name evidence="2" type="ORF">RRG08_004496</name>
</gene>
<dbReference type="AlphaFoldDB" id="A0AAE1BB80"/>
<feature type="region of interest" description="Disordered" evidence="1">
    <location>
        <begin position="1"/>
        <end position="576"/>
    </location>
</feature>